<feature type="domain" description="NTF2" evidence="3">
    <location>
        <begin position="4894"/>
        <end position="5036"/>
    </location>
</feature>
<feature type="coiled-coil region" evidence="1">
    <location>
        <begin position="184"/>
        <end position="244"/>
    </location>
</feature>
<dbReference type="InterPro" id="IPR012816">
    <property type="entry name" value="NADAR"/>
</dbReference>
<organism evidence="4 5">
    <name type="scientific">uncultured phage cr272_1</name>
    <dbReference type="NCBI Taxonomy" id="2772094"/>
    <lineage>
        <taxon>Viruses</taxon>
        <taxon>Duplodnaviria</taxon>
        <taxon>Heunggongvirae</taxon>
        <taxon>Uroviricota</taxon>
        <taxon>Caudoviricetes</taxon>
        <taxon>Crassvirales</taxon>
        <taxon>Suoliviridae</taxon>
        <taxon>Oafivirinae</taxon>
        <taxon>Buhlduvirus</taxon>
        <taxon>Buhlduvirus porcinus</taxon>
    </lineage>
</organism>
<protein>
    <recommendedName>
        <fullName evidence="3">NTF2 domain-containing protein</fullName>
    </recommendedName>
</protein>
<dbReference type="CDD" id="cd15457">
    <property type="entry name" value="NADAR"/>
    <property type="match status" value="1"/>
</dbReference>
<evidence type="ECO:0000259" key="3">
    <source>
        <dbReference type="PROSITE" id="PS50177"/>
    </source>
</evidence>
<dbReference type="RefSeq" id="YP_010113476.1">
    <property type="nucleotide sequence ID" value="NC_055903.1"/>
</dbReference>
<dbReference type="InterPro" id="IPR014998">
    <property type="entry name" value="DUF1848"/>
</dbReference>
<proteinExistence type="predicted"/>
<name>A0A7M1RU68_9CAUD</name>
<evidence type="ECO:0000256" key="1">
    <source>
        <dbReference type="SAM" id="Coils"/>
    </source>
</evidence>
<dbReference type="InterPro" id="IPR018222">
    <property type="entry name" value="Nuclear_transport_factor_2_euk"/>
</dbReference>
<dbReference type="SUPFAM" id="SSF143990">
    <property type="entry name" value="YbiA-like"/>
    <property type="match status" value="1"/>
</dbReference>
<dbReference type="Pfam" id="PF08902">
    <property type="entry name" value="DUF1848"/>
    <property type="match status" value="1"/>
</dbReference>
<evidence type="ECO:0000313" key="5">
    <source>
        <dbReference type="Proteomes" id="UP000594103"/>
    </source>
</evidence>
<feature type="coiled-coil region" evidence="1">
    <location>
        <begin position="321"/>
        <end position="348"/>
    </location>
</feature>
<dbReference type="KEGG" id="vg:65132001"/>
<dbReference type="Proteomes" id="UP000594103">
    <property type="component" value="Segment"/>
</dbReference>
<reference evidence="4 5" key="1">
    <citation type="submission" date="2020-07" db="EMBL/GenBank/DDBJ databases">
        <title>Taxonomic proposal: Crassvirales, a new order of highly abundant and diverse bacterial viruses.</title>
        <authorList>
            <person name="Shkoporov A.N."/>
            <person name="Stockdale S.R."/>
            <person name="Guerin E."/>
            <person name="Ross R.P."/>
            <person name="Hill C."/>
        </authorList>
    </citation>
    <scope>NUCLEOTIDE SEQUENCE [LARGE SCALE GENOMIC DNA]</scope>
</reference>
<sequence>MSNIQTPLRPVSKINFAGLDKPSYTEQTYFGQRALSAKRQYDERKKAKEKEKAERIAADNARIKRNREIQRRRYEREKQESLQRRRKWELENEQEKRNADDLYNKQVTSWIDNQFKKVNIDPNGVIGNIAKFVGIRNKLALVAELKNAIGSLAESSIEVNGETIFGKKTEAELKIKAAQAHDKLVNTRKQYKDITDQIQNFEAQYLKHQDYINNHKDDPSVKSILEQRNLLHQTQQELKQQLNDPTLVGLDDSYKEFYVKNKRGIVGNLWELAKQATDPILKGWNPQRLRQYYKNKVDEEYNNYLGEDMSKNPKDHQEVERSNTKSMIKQANAEIAVLQKDYEDNRNHLRESKRFWDVMNGYKKETEAHQNDPLYNPLYWRYEMAPMIGSSMSSPSQAAGTILKTAATVGGTLLAPYTGGTSLAALPVSEIAATPLEIAGGFDENYAEIATRRAENVQALLKDDLTKTATAAQKGYDSTISELKKRDAEYWKSQGWSDKEIKDYLEGDEGDKNAIRDHLMGFTSSGKFKPYNNPQFQDAVLNSMQGLQAQFQGDNARTMYDIAFQKILLAAAPLKWLKSYGITKKAGSTVKAAISNTKNAISKAKGAYLEKYGTKEQKVASMLGKNIDDYETSSIAKAAAKPYNAPTEAAAETTVSKYRNGFRKPQYTTKDAVKKGWNIGSEVGEMTGTGVVGHMAGGALGVAVGTAGRGAVQLAKKMLPARTAAALESIADKAVMKYHTVLNAIYGNAPLRRTLTKYGLKTLGSQSAVALNESYEEAVQSLNSKKDFGSEYGFAGGDLGSLLINDAAQGGRVFDAYMAMLGIGESPLANDMDFLAEARGGAALGFFGLGNVTSVVNVGTSINDVYKEYQTNKLLYTPAILNREYSKKSRAANAIFAKMAMRGNSQHVMEAIEDMENRDRYSEDPTYSQEDYDERKQEIRRVMSMTNDTNIRKLMEQNGIKYNTDEYATAIADLANIDEARRDNNKQRKDVDSRILNILASDVFKNAIDQYIDKNVYNAPELERQRIEASAQKELHDRFINRIEQAEELVMRKLLKVEDGQPLDKNSSEYRKMRRSSTFTRRMYEHSREIKQSWEDEKANINKTLDTNFRRYTVDKIALASELRALLRLKNRHNKIDSFFNMLQDRFNLKAQRPDAATIRQSINERIDLLKHKLSDVVSQTVDEFDTGLSDTDMLKHIESMDIAYENSELDDLFAHRAMLDADKKVTDKYYNTFTDGIVYHEGKPVYNPTQRKKEDELDKKIKTATNSGNLEQALNLIKQRNELEYDSEGEVKERQSSKALRRVRAIMQAEQDNNAIDHAINDIASGDFVTKLYETFEEEEIAANAKANSNDLVSDDDITRVETATPSTQETSTSQTNDRTYRLTEDEKKQAKSRAFKMKRSRLLNNMQNSIKDLYKKFGGNAYIGLSPEQLASFVAVTAKNALLSSEYILSYATQGLDKIDEVLDKNTFVKNALEYIKTKASSRDQAILNKLFGTDDNKKQEVLTKILEEMHPTYAEQVKDVLLESMDDTTGSTDVIVNDTDKNNNKFNYDDLRTNLEKDLENVDEDVSGYFDVVTKGDGNIYPNRFALNNHTKEVSGIRDAFIEARKQSDKFNDTASASNAFINYLLNDKSITAISRSERNNITDQLFKLFVGSYFKYKDIQGIEDVFTRALLSLAETTTKNDNNRNTLKVADDVKNAICSALSLKSPNDALKYSLDQVFKYEHSDLYISEIATQVKNVEKWIEQQGYSLIDVYKNNIYGFVDGIATSCMLDILAVNEDGDAILIDVYVTKGDLTLNKLPLVRTEEMLSECEKILQQNYGIRNVTKYILPLHRTSVDISFSGNTAKDNIIPVSENAQQNEDLSSYKVTAKNLVNAINETIDKINSSLTDKSKTIAYEMLDEQPGKKEYKNYIDTLQKRLTQVQNDLSNKIGKEEEVRLAQEEVLHETVDRADATEFYSILPYLLEYGDDLDSHGKEYQLVANACAQLDYMVDRVKNYKISSNASGEKLLEYHKLIEDFVSRLHYAQKLVNRYIYHTLPASNQQDMTLELRLIYNAIIILKDLQHKKNTGLSNKVPYFLMDTTFINLGNILGSYVRDSKSGQHMYSIPNSINIMNAYTVLLEIYIEQFEDMTEEDFSENFGESREMFEFYGSVMNHNVKQCLDNATLCLTEASKMNLDRDSVFASSYRDLQRTLPILQNIYERFTGERGMFHNVDDPWYLEAQADINEINALVPDGYNLKQYTDPRSPYGAFYPDIFAMQKGSWQHMSKYPDLLDDVEIVGERYVRDPKAKPTTNKTIIQLFRKKDGTLCLYIEYNKAKDKTTGEPQKQFAYLPFTESLVTPDGVKRSGISEKGMENLEIHDEAIRRLVQYIKIPLDYVIKNPAYVLSFSVDLDRGTITYDGDNFHPITEFAFADKENDHNLFDIQVGTEHRIGFVSQFKLGEFSKKYTITGTDLKSSIGFSINNTEADNRGIMNGNLVYFYAYDKNPKHHIPLKIENAKAAPFAEFIATLVGNMASGDERTKEGFKIADLLDMLIYTKEHTLDVGYGDGVVQLNGERFENINNDMVQRKAFIEAVSKLYTTVTAEIANRRLGDLAKESGKIYSKIYLLLKRSGKNEIQLPNGLTFTVDDFEHDGHGSTVLGYMFRNNLLGTSAVGSGYRQLYIKDIKLVKAADINKPVIKPNVQEEISDVASGSDLDFLFMTTKSAEGKIVNRTKEEVSEYEKLAKQYFKQVFGDDAGVMVSRENTIFLRTATETLSVLGYCTSKLAVLSQHAPEEAIWHEAFHRLMELVLPANVRDEFYERYKAKFGNNLTDVEVAEGLTDLFVNYRHKLTTQGSTKWYTKLLKWFKVISAQIDLTKQVGFRNALKLGTLYYKFERGKYKGANIAKENIERFVKKFGDELHYEYNGVKLNNFSTSDDMHQMAKALSYYIVSSILRNDPYVNFSVTVDDMVLNHIPEKTRRQLMEYGNNSSTPEKFADVRAAYKEIFESAERVKKGKDGKEITETYYPKFVAIQREVANNIAALTGDYEEKFDIENTVSDGYEEDEQGKHIDKFDSSAYEFNRLSKAGKKVKMFLATIPYMQKTDGPSGIGFVFTKNKYLSPQYIPMQQVFNDLVENLNYCTSVEEFEDGLKRLAEIKPEYKYILGKYSKLLDEAYGKNRNRKAIRYSAEALAILILLTVRSQKIDFIYTLGLDDTRPGEKRNKRAKLMIKHSNSDRDRTRYASSWQNFLKTGQSGMISPIQTGGILRFSDAFVRIAANKNPFLAIADELQQISKFVNIGENEVSYTTFDGQQVRYNRNSAVSMRALKNRAILLMNYLGIQINIDSLNDYINSRLTNNLRLDVEVDEAGVIGKWLSDANALVFYTNIAKFAKQSDDGSWKISVNGINAEENLYSKSSFVQNTANWHSDWYRKCHSQMSYGFNSKKLYEISQNSGISHILKQVNSCDETNEYLNTQCGFNYNLSKDENGREIGSLIFKNRKHNKIHAMTYIGSKGNMRGDKGTEYSKQTFVDDYYTKLEALSEGYFVFPTLSDKSTYLMLSGIDFPGLHWTNKYGAPLQEMMLPSKEFGGLSYDFIMLDEQSGDKYRERILIPNVEQVDQMIEYAKTEMLAIESCIEFMGSDKCNEKTMIKNYHTSGNGQRFWSLTELWIPKKISGREDGARKWDRISLNNKNKTPKELLKLAKENFFDLDIDSQRFIMICTMHQQVKEELKKSINLGLISAGDVYKNHEWTRTLMNKHLNRDKLELLENAIEKHYYGKEDYLPEEKRTSAQDRHNFCGPIAIQWYITDVLYKSVMSAEETLRVFAGHPGQFKVKYDKDGYIEDSTFDIQKRIGGLVSTGDDNALIQGLSMKYRCAEVKDYEISSSADAMAGLDDMFKTSQINDIFDLLVLKLDDHDKEVVYKYFVSIGKVDKVSMGVDDGIIYVLNNTTADEKRAFAEEFDKLLNTDMVYKIDSAVQKVHKMYTDYLKDDAVNVADGAAYISADMCERMLRTRGVYSGKVKQAFELLKNGTGWMSSAEAYKIIYDEINVVSTKYTAYGFRPHLLANGDSASDGYTQVSPMAVAYYYKFALFPIFDCIATGPMDGIYKKMQAKNVDMMLMTSAVKVGSQGAVKFNGKEIPDDFNVYEQDLGFIRRQLETDPEEGFRSQLGSQMLKIALQNLRTYRSADGKYPYIAPDGRRLSGRLVLDNIMKSIEMLSSIGEENLLDKLSTNGEIDETKLAKFLYSQLSGKGANQNQLKMLKTTNGKMKIPLAASCDASWIESIVHSLVYKKVIGVSTPGTSYIQRSVFATEGSEAAKKLYNGKPLMIKNNKNSMDCVLSMDFFDNIFFKQLRGKSFDQKRKWLIDNGIIGEDADPLVIGYRIPTQAISSISALRCVDVIAATKTTVVLPKEFTKITGSDFDIDHLYLATYNFLIVDGKVTRQFDPHPTKKVKQKDDSGNEVEVEVRDINAEEKYWQNELLNMYMATLTDHVNSGHLLLKSIDNDTVLPKSVADLIEPTGSTKRLAYNFGSLHEQTDRKNDYITGKFGIGPFALNVTNTVLTLLYNVTFRNDDEFAKAAGIQNFNLYIDNDGDYVSSWMSAFINAHVDIVKDPWISKLCVNTYTYNMLNLLIRAGFGEAAVWFVSLPIIKELAMAKEKKKTRLFLGTEDSKVKPYENALAKFGLFIRREEMNLIKAIGSDPLKAAGLINYSRIAYEEAEKNKDTKENKDKSNSYEDIIGKSMDPNDKGVATGVEDFGKAVREVLNNISVLKEGAIHGVNENYKKMLLDVYKAWVLLEPYANALGDFVQYTKVDTKKCGKSFAGVSAYYKKYKSLSDPKTSKFDQESLSRLLHSSWIDAKTNRIFRIPRRILGKQSFYATNFVDEIVSRVCTMRNNYSEDFAKSVTRAVVTALKQRYFVDYYYDVNGKTSETNINDLFFGENSINKLLSQIISAIDTNPKYKHLKYNELISLLYAVPSNIVEDSTTDSTSSEFTPAFITLKSNVDDSKLNEDDIIMGWLSLLQDDNPEIVKFAKNLVIYAQLTSGEYRSWNNLVKFIPAEWVAGECDNDNTLPSFADWCNMLLIRGIYSGGIDVLMDKIMQNNMDEDMIPDVSHNSDYSIKDGDLTFRDDNETGKSPQEYVMHDGKLYSVLVQTEDGYIYEELPRLGFNINGFHIYEYAFDLPEGAHIENNAAALPEQDSEQVLPETSQQIDNSRIANVFFGAKENPQLSNFANRPFSAKFGKMESAKFYNVEQYFQATKMLYIRNYIEYKFGKDNPEVKQLSADINNIIKQILATNSPYVAKEFGSTRIGSNLSVEIQNAISGYLSEHWDKYRALEVMYRGIKKSFEQNEGARNELTTKYKDSIFTHDDRKGNRNNPWLYKFPQLLTLVRDEFLNGGLTTGGTGNISLNSYILVHNGDWTREEAEDNNKTLYIFTDNTDRTSGTQKVDSRSPYARKYANGNTLYYPTRTQAVLRGLPNAMPISTQRWYHEGAKGAAGVWTDDAVEEFKNVVRAELQDIVNEFKTGKYDKIMVGNKDGFFNSYISDISLARCPKIYNALKELLIEFGMDSLVPKNDTAEQALFDQNHLLDQSVLEDAMQTEEFSERAIEDFNKKVDRGVSLENAIKSVEPFFTQDELTEIAKRGQGAKVWVKSVSRHTDPVFFAKKFLDFVKQNDKKPMSDSSRFLATEIWTKHDGEPLAQILEACKKYRIAPMVSFSITGLGGGPLEPGVMKYNDLLDRIEALIVNGHLDPRTTTIRIDPILVGYTKYEDIVNIVTRCKSMGIHKFVTSVVQSYHYTTGWKEREVVGKNGKPFTVLGDRKVVSGINNALASVQQQYNWDEFYGKITQEDVDAWNKFKQENPGTDVVVKAIQAGIRSIPTAAKLGQYHHTVKPEKLKELANVLNELNQDPNIEIETCSFYIPGLKYSACLDPDILAAAVGTTEGIMDESGDYARNETRPECCCFKYNSDLLGYSDQCPSMCAYCYGGHSDDVIDQQYRYYDENGNLKDNIFTRVPTSNFKGHDRIFNAVHTKDIVIVSGGAYGGDTLWHERALVHGASVNNIHHLVAADNTQQVPTNIKYSAQMVYDYNGMSRPEVKSKSTFDAILNGERMATTRYASLGHLDDWKSLKVGDFVSFRSNDGRKLYVRITKEATTLTKDTDAEEWSKKEGWSTEYYKKEVFDKHINKNDEAVQIEYVLYNTTVKAKPTVRSKRLINEGISPFVVSEDRLLIARKELQKITGRTYNNDYVGNLQARDYYQAAWANAVYAIAPITGDKKGVKGGTNSAVQTSIYLNKPTYVLDIATGNWYVYSKKDGIFIETQTPTLSNRSALVGSRTLEKYSKKDKDGTYKTTDVLGEYIGDDAVRALVKKVDEVFDKTEKKASLYDKLQITEEMAIKAEEVKKHCKN</sequence>
<evidence type="ECO:0000313" key="4">
    <source>
        <dbReference type="EMBL" id="QOR57836.1"/>
    </source>
</evidence>
<dbReference type="GeneID" id="65132001"/>
<accession>A0A7M1RU68</accession>
<feature type="compositionally biased region" description="Basic and acidic residues" evidence="2">
    <location>
        <begin position="1380"/>
        <end position="1389"/>
    </location>
</feature>
<dbReference type="EMBL" id="MT774410">
    <property type="protein sequence ID" value="QOR57836.1"/>
    <property type="molecule type" value="Genomic_DNA"/>
</dbReference>
<dbReference type="PROSITE" id="PS50177">
    <property type="entry name" value="NTF2_DOMAIN"/>
    <property type="match status" value="1"/>
</dbReference>
<dbReference type="InterPro" id="IPR037238">
    <property type="entry name" value="YbiA-like_sf"/>
</dbReference>
<feature type="coiled-coil region" evidence="1">
    <location>
        <begin position="46"/>
        <end position="105"/>
    </location>
</feature>
<feature type="region of interest" description="Disordered" evidence="2">
    <location>
        <begin position="1363"/>
        <end position="1389"/>
    </location>
</feature>
<feature type="compositionally biased region" description="Low complexity" evidence="2">
    <location>
        <begin position="1363"/>
        <end position="1377"/>
    </location>
</feature>
<keyword evidence="1" id="KW-0175">Coiled coil</keyword>
<evidence type="ECO:0000256" key="2">
    <source>
        <dbReference type="SAM" id="MobiDB-lite"/>
    </source>
</evidence>
<keyword evidence="5" id="KW-1185">Reference proteome</keyword>